<dbReference type="InterPro" id="IPR002480">
    <property type="entry name" value="DAHP_synth_2"/>
</dbReference>
<feature type="compositionally biased region" description="Polar residues" evidence="7">
    <location>
        <begin position="1"/>
        <end position="11"/>
    </location>
</feature>
<evidence type="ECO:0000256" key="2">
    <source>
        <dbReference type="ARBA" id="ARBA00008911"/>
    </source>
</evidence>
<keyword evidence="6" id="KW-0057">Aromatic amino acid biosynthesis</keyword>
<sequence length="493" mass="54476">MTMSHTRTTPAPASAADVDEWTPDSWRSKPIRQAPDYPDPAALSKSLSELRRLPPIVHPREIARLKAHLGDVARGEAFLLQGGDCAELFDYCEQGAIESKIKLLLQMSLVLIWGADKRVVRIGRMAGQYAKPRSSPMETVDGRQVPSFRGDILNGFHLDERDLDPSRLVRAYHHSAATLNYIRTAISSGIADLHRPLDWGLGHVRDPVLKAKYSEAVSFLTDMLRFMHTVGADKTDKLDTVDLFTSHEGLLLDYEQSLTRLLDNPLPPSPAAAAATVRPAKEYYDTSAHFLWIGDRTRQIDGAHVEFFRGIANPIGVKVGPTTPASDLLALLRRLNPWREAGKITLITRYGAGQVASLLPGHIRAVEDSEYARTVVWQCDPMHGNTQSVGAAGVKTRAFSDIFSELQQTLRIHKEQRSFLGGVHLELTGDAVTECLGGSEGLDEDDLSTNYTSFCDPRLNEKQALELAFLIADHYRCERKDKDGAPPPPPPPA</sequence>
<evidence type="ECO:0000313" key="8">
    <source>
        <dbReference type="EMBL" id="KAK3382955.1"/>
    </source>
</evidence>
<dbReference type="Pfam" id="PF01474">
    <property type="entry name" value="DAHP_synth_2"/>
    <property type="match status" value="1"/>
</dbReference>
<comment type="pathway">
    <text evidence="1 6">Metabolic intermediate biosynthesis; chorismate biosynthesis; chorismate from D-erythrose 4-phosphate and phosphoenolpyruvate: step 1/7.</text>
</comment>
<dbReference type="GO" id="GO:0003849">
    <property type="term" value="F:3-deoxy-7-phosphoheptulonate synthase activity"/>
    <property type="evidence" value="ECO:0007669"/>
    <property type="project" value="UniProtKB-EC"/>
</dbReference>
<keyword evidence="5" id="KW-0170">Cobalt</keyword>
<dbReference type="GO" id="GO:0008652">
    <property type="term" value="P:amino acid biosynthetic process"/>
    <property type="evidence" value="ECO:0007669"/>
    <property type="project" value="UniProtKB-KW"/>
</dbReference>
<name>A0AAE0NK43_9PEZI</name>
<feature type="region of interest" description="Disordered" evidence="7">
    <location>
        <begin position="1"/>
        <end position="38"/>
    </location>
</feature>
<feature type="binding site" evidence="5">
    <location>
        <position position="349"/>
    </location>
    <ligand>
        <name>phosphoenolpyruvate</name>
        <dbReference type="ChEBI" id="CHEBI:58702"/>
    </ligand>
</feature>
<comment type="catalytic activity">
    <reaction evidence="4 6">
        <text>D-erythrose 4-phosphate + phosphoenolpyruvate + H2O = 7-phospho-2-dehydro-3-deoxy-D-arabino-heptonate + phosphate</text>
        <dbReference type="Rhea" id="RHEA:14717"/>
        <dbReference type="ChEBI" id="CHEBI:15377"/>
        <dbReference type="ChEBI" id="CHEBI:16897"/>
        <dbReference type="ChEBI" id="CHEBI:43474"/>
        <dbReference type="ChEBI" id="CHEBI:58394"/>
        <dbReference type="ChEBI" id="CHEBI:58702"/>
        <dbReference type="EC" id="2.5.1.54"/>
    </reaction>
</comment>
<comment type="similarity">
    <text evidence="2 6">Belongs to the class-II DAHP synthase family.</text>
</comment>
<feature type="binding site" evidence="5">
    <location>
        <position position="383"/>
    </location>
    <ligand>
        <name>Mn(2+)</name>
        <dbReference type="ChEBI" id="CHEBI:29035"/>
    </ligand>
</feature>
<protein>
    <recommendedName>
        <fullName evidence="6">Phospho-2-dehydro-3-deoxyheptonate aldolase</fullName>
        <ecNumber evidence="6">2.5.1.54</ecNumber>
    </recommendedName>
</protein>
<keyword evidence="5" id="KW-0104">Cadmium</keyword>
<evidence type="ECO:0000256" key="1">
    <source>
        <dbReference type="ARBA" id="ARBA00004688"/>
    </source>
</evidence>
<gene>
    <name evidence="8" type="ORF">B0T24DRAFT_603094</name>
</gene>
<keyword evidence="5" id="KW-0464">Manganese</keyword>
<evidence type="ECO:0000256" key="7">
    <source>
        <dbReference type="SAM" id="MobiDB-lite"/>
    </source>
</evidence>
<dbReference type="GO" id="GO:0009073">
    <property type="term" value="P:aromatic amino acid family biosynthetic process"/>
    <property type="evidence" value="ECO:0007669"/>
    <property type="project" value="UniProtKB-KW"/>
</dbReference>
<keyword evidence="3 6" id="KW-0808">Transferase</keyword>
<dbReference type="SUPFAM" id="SSF51569">
    <property type="entry name" value="Aldolase"/>
    <property type="match status" value="1"/>
</dbReference>
<evidence type="ECO:0000313" key="9">
    <source>
        <dbReference type="Proteomes" id="UP001287356"/>
    </source>
</evidence>
<proteinExistence type="inferred from homology"/>
<reference evidence="8" key="1">
    <citation type="journal article" date="2023" name="Mol. Phylogenet. Evol.">
        <title>Genome-scale phylogeny and comparative genomics of the fungal order Sordariales.</title>
        <authorList>
            <person name="Hensen N."/>
            <person name="Bonometti L."/>
            <person name="Westerberg I."/>
            <person name="Brannstrom I.O."/>
            <person name="Guillou S."/>
            <person name="Cros-Aarteil S."/>
            <person name="Calhoun S."/>
            <person name="Haridas S."/>
            <person name="Kuo A."/>
            <person name="Mondo S."/>
            <person name="Pangilinan J."/>
            <person name="Riley R."/>
            <person name="LaButti K."/>
            <person name="Andreopoulos B."/>
            <person name="Lipzen A."/>
            <person name="Chen C."/>
            <person name="Yan M."/>
            <person name="Daum C."/>
            <person name="Ng V."/>
            <person name="Clum A."/>
            <person name="Steindorff A."/>
            <person name="Ohm R.A."/>
            <person name="Martin F."/>
            <person name="Silar P."/>
            <person name="Natvig D.O."/>
            <person name="Lalanne C."/>
            <person name="Gautier V."/>
            <person name="Ament-Velasquez S.L."/>
            <person name="Kruys A."/>
            <person name="Hutchinson M.I."/>
            <person name="Powell A.J."/>
            <person name="Barry K."/>
            <person name="Miller A.N."/>
            <person name="Grigoriev I.V."/>
            <person name="Debuchy R."/>
            <person name="Gladieux P."/>
            <person name="Hiltunen Thoren M."/>
            <person name="Johannesson H."/>
        </authorList>
    </citation>
    <scope>NUCLEOTIDE SEQUENCE</scope>
    <source>
        <strain evidence="8">CBS 958.72</strain>
    </source>
</reference>
<reference evidence="8" key="2">
    <citation type="submission" date="2023-06" db="EMBL/GenBank/DDBJ databases">
        <authorList>
            <consortium name="Lawrence Berkeley National Laboratory"/>
            <person name="Haridas S."/>
            <person name="Hensen N."/>
            <person name="Bonometti L."/>
            <person name="Westerberg I."/>
            <person name="Brannstrom I.O."/>
            <person name="Guillou S."/>
            <person name="Cros-Aarteil S."/>
            <person name="Calhoun S."/>
            <person name="Kuo A."/>
            <person name="Mondo S."/>
            <person name="Pangilinan J."/>
            <person name="Riley R."/>
            <person name="Labutti K."/>
            <person name="Andreopoulos B."/>
            <person name="Lipzen A."/>
            <person name="Chen C."/>
            <person name="Yanf M."/>
            <person name="Daum C."/>
            <person name="Ng V."/>
            <person name="Clum A."/>
            <person name="Steindorff A."/>
            <person name="Ohm R."/>
            <person name="Martin F."/>
            <person name="Silar P."/>
            <person name="Natvig D."/>
            <person name="Lalanne C."/>
            <person name="Gautier V."/>
            <person name="Ament-Velasquez S.L."/>
            <person name="Kruys A."/>
            <person name="Hutchinson M.I."/>
            <person name="Powell A.J."/>
            <person name="Barry K."/>
            <person name="Miller A.N."/>
            <person name="Grigoriev I.V."/>
            <person name="Debuchy R."/>
            <person name="Gladieux P."/>
            <person name="Thoren M.H."/>
            <person name="Johannesson H."/>
        </authorList>
    </citation>
    <scope>NUCLEOTIDE SEQUENCE</scope>
    <source>
        <strain evidence="8">CBS 958.72</strain>
    </source>
</reference>
<accession>A0AAE0NK43</accession>
<organism evidence="8 9">
    <name type="scientific">Lasiosphaeria ovina</name>
    <dbReference type="NCBI Taxonomy" id="92902"/>
    <lineage>
        <taxon>Eukaryota</taxon>
        <taxon>Fungi</taxon>
        <taxon>Dikarya</taxon>
        <taxon>Ascomycota</taxon>
        <taxon>Pezizomycotina</taxon>
        <taxon>Sordariomycetes</taxon>
        <taxon>Sordariomycetidae</taxon>
        <taxon>Sordariales</taxon>
        <taxon>Lasiosphaeriaceae</taxon>
        <taxon>Lasiosphaeria</taxon>
    </lineage>
</organism>
<feature type="binding site" evidence="5">
    <location>
        <position position="85"/>
    </location>
    <ligand>
        <name>Mn(2+)</name>
        <dbReference type="ChEBI" id="CHEBI:29035"/>
    </ligand>
</feature>
<feature type="binding site" evidence="5">
    <location>
        <position position="426"/>
    </location>
    <ligand>
        <name>Mn(2+)</name>
        <dbReference type="ChEBI" id="CHEBI:29035"/>
    </ligand>
</feature>
<dbReference type="PANTHER" id="PTHR21337">
    <property type="entry name" value="PHOSPHO-2-DEHYDRO-3-DEOXYHEPTONATE ALDOLASE 1, 2"/>
    <property type="match status" value="1"/>
</dbReference>
<keyword evidence="6" id="KW-0028">Amino-acid biosynthesis</keyword>
<dbReference type="PANTHER" id="PTHR21337:SF0">
    <property type="entry name" value="PHOSPHO-2-DEHYDRO-3-DEOXYHEPTONATE ALDOLASE"/>
    <property type="match status" value="1"/>
</dbReference>
<evidence type="ECO:0000256" key="5">
    <source>
        <dbReference type="PIRSR" id="PIRSR602480-1"/>
    </source>
</evidence>
<evidence type="ECO:0000256" key="6">
    <source>
        <dbReference type="RuleBase" id="RU363071"/>
    </source>
</evidence>
<evidence type="ECO:0000256" key="3">
    <source>
        <dbReference type="ARBA" id="ARBA00022679"/>
    </source>
</evidence>
<dbReference type="InterPro" id="IPR013785">
    <property type="entry name" value="Aldolase_TIM"/>
</dbReference>
<keyword evidence="9" id="KW-1185">Reference proteome</keyword>
<evidence type="ECO:0000256" key="4">
    <source>
        <dbReference type="ARBA" id="ARBA00047508"/>
    </source>
</evidence>
<dbReference type="EC" id="2.5.1.54" evidence="6"/>
<dbReference type="Proteomes" id="UP001287356">
    <property type="component" value="Unassembled WGS sequence"/>
</dbReference>
<feature type="binding site" evidence="5">
    <location>
        <position position="456"/>
    </location>
    <ligand>
        <name>Mn(2+)</name>
        <dbReference type="ChEBI" id="CHEBI:29035"/>
    </ligand>
</feature>
<dbReference type="Gene3D" id="3.20.20.70">
    <property type="entry name" value="Aldolase class I"/>
    <property type="match status" value="1"/>
</dbReference>
<comment type="caution">
    <text evidence="8">The sequence shown here is derived from an EMBL/GenBank/DDBJ whole genome shotgun (WGS) entry which is preliminary data.</text>
</comment>
<feature type="binding site" evidence="5">
    <location>
        <position position="124"/>
    </location>
    <ligand>
        <name>phosphoenolpyruvate</name>
        <dbReference type="ChEBI" id="CHEBI:58702"/>
    </ligand>
</feature>
<dbReference type="AlphaFoldDB" id="A0AAE0NK43"/>
<feature type="binding site" evidence="5">
    <location>
        <position position="318"/>
    </location>
    <ligand>
        <name>phosphoenolpyruvate</name>
        <dbReference type="ChEBI" id="CHEBI:58702"/>
    </ligand>
</feature>
<dbReference type="EMBL" id="JAULSN010000001">
    <property type="protein sequence ID" value="KAK3382955.1"/>
    <property type="molecule type" value="Genomic_DNA"/>
</dbReference>
<comment type="cofactor">
    <cofactor evidence="5">
        <name>Mn(2+)</name>
        <dbReference type="ChEBI" id="CHEBI:29035"/>
    </cofactor>
    <cofactor evidence="5">
        <name>Co(2+)</name>
        <dbReference type="ChEBI" id="CHEBI:48828"/>
    </cofactor>
    <cofactor evidence="5">
        <name>Cd(2+)</name>
        <dbReference type="ChEBI" id="CHEBI:48775"/>
    </cofactor>
    <text evidence="5">Binds 1 divalent cation per subunit. The enzyme is active with manganese, cobalt or cadmium ions.</text>
</comment>